<dbReference type="AlphaFoldDB" id="A0A8H6KI25"/>
<evidence type="ECO:0000256" key="1">
    <source>
        <dbReference type="SAM" id="MobiDB-lite"/>
    </source>
</evidence>
<comment type="caution">
    <text evidence="2">The sequence shown here is derived from an EMBL/GenBank/DDBJ whole genome shotgun (WGS) entry which is preliminary data.</text>
</comment>
<gene>
    <name evidence="2" type="ORF">CMUS01_07457</name>
</gene>
<organism evidence="2 3">
    <name type="scientific">Colletotrichum musicola</name>
    <dbReference type="NCBI Taxonomy" id="2175873"/>
    <lineage>
        <taxon>Eukaryota</taxon>
        <taxon>Fungi</taxon>
        <taxon>Dikarya</taxon>
        <taxon>Ascomycota</taxon>
        <taxon>Pezizomycotina</taxon>
        <taxon>Sordariomycetes</taxon>
        <taxon>Hypocreomycetidae</taxon>
        <taxon>Glomerellales</taxon>
        <taxon>Glomerellaceae</taxon>
        <taxon>Colletotrichum</taxon>
        <taxon>Colletotrichum orchidearum species complex</taxon>
    </lineage>
</organism>
<reference evidence="2" key="1">
    <citation type="journal article" date="2020" name="Phytopathology">
        <title>Genome Sequence Resources of Colletotrichum truncatum, C. plurivorum, C. musicola, and C. sojae: Four Species Pathogenic to Soybean (Glycine max).</title>
        <authorList>
            <person name="Rogerio F."/>
            <person name="Boufleur T.R."/>
            <person name="Ciampi-Guillardi M."/>
            <person name="Sukno S.A."/>
            <person name="Thon M.R."/>
            <person name="Massola Junior N.S."/>
            <person name="Baroncelli R."/>
        </authorList>
    </citation>
    <scope>NUCLEOTIDE SEQUENCE</scope>
    <source>
        <strain evidence="2">LFN0074</strain>
    </source>
</reference>
<accession>A0A8H6KI25</accession>
<keyword evidence="3" id="KW-1185">Reference proteome</keyword>
<dbReference type="Proteomes" id="UP000639643">
    <property type="component" value="Unassembled WGS sequence"/>
</dbReference>
<proteinExistence type="predicted"/>
<dbReference type="EMBL" id="WIGM01000268">
    <property type="protein sequence ID" value="KAF6831146.1"/>
    <property type="molecule type" value="Genomic_DNA"/>
</dbReference>
<feature type="compositionally biased region" description="Polar residues" evidence="1">
    <location>
        <begin position="38"/>
        <end position="50"/>
    </location>
</feature>
<protein>
    <submittedName>
        <fullName evidence="2">Uncharacterized protein</fullName>
    </submittedName>
</protein>
<sequence length="101" mass="11093">MARLAAADAIDALTLFPEGGLRISRARPSDNGPDSFPRSASQVPTKNLTQADPAPTKHFRPPRTSIVSAVQLCGRCFPPVGLDRFMDRPSHWSRQHNTIED</sequence>
<evidence type="ECO:0000313" key="3">
    <source>
        <dbReference type="Proteomes" id="UP000639643"/>
    </source>
</evidence>
<feature type="region of interest" description="Disordered" evidence="1">
    <location>
        <begin position="21"/>
        <end position="62"/>
    </location>
</feature>
<evidence type="ECO:0000313" key="2">
    <source>
        <dbReference type="EMBL" id="KAF6831146.1"/>
    </source>
</evidence>
<name>A0A8H6KI25_9PEZI</name>